<feature type="signal peptide" evidence="2">
    <location>
        <begin position="1"/>
        <end position="16"/>
    </location>
</feature>
<feature type="domain" description="EGF-like" evidence="3">
    <location>
        <begin position="236"/>
        <end position="269"/>
    </location>
</feature>
<feature type="domain" description="EGF-like" evidence="3">
    <location>
        <begin position="196"/>
        <end position="225"/>
    </location>
</feature>
<feature type="domain" description="EGF-like" evidence="3">
    <location>
        <begin position="369"/>
        <end position="404"/>
    </location>
</feature>
<keyword evidence="1" id="KW-0245">EGF-like domain</keyword>
<dbReference type="Gene3D" id="2.170.300.10">
    <property type="entry name" value="Tie2 ligand-binding domain superfamily"/>
    <property type="match status" value="2"/>
</dbReference>
<dbReference type="GeneID" id="111113678"/>
<name>A0A8B8BXV7_CRAVI</name>
<dbReference type="InterPro" id="IPR042635">
    <property type="entry name" value="MEGF10/SREC1/2-like"/>
</dbReference>
<dbReference type="SUPFAM" id="SSF49785">
    <property type="entry name" value="Galactose-binding domain-like"/>
    <property type="match status" value="1"/>
</dbReference>
<dbReference type="GO" id="GO:0005044">
    <property type="term" value="F:scavenger receptor activity"/>
    <property type="evidence" value="ECO:0007669"/>
    <property type="project" value="InterPro"/>
</dbReference>
<dbReference type="SUPFAM" id="SSF57184">
    <property type="entry name" value="Growth factor receptor domain"/>
    <property type="match status" value="1"/>
</dbReference>
<reference evidence="5" key="1">
    <citation type="submission" date="2025-08" db="UniProtKB">
        <authorList>
            <consortium name="RefSeq"/>
        </authorList>
    </citation>
    <scope>IDENTIFICATION</scope>
    <source>
        <tissue evidence="5">Whole sample</tissue>
    </source>
</reference>
<dbReference type="PANTHER" id="PTHR24043">
    <property type="entry name" value="SCAVENGER RECEPTOR CLASS F"/>
    <property type="match status" value="1"/>
</dbReference>
<evidence type="ECO:0000259" key="3">
    <source>
        <dbReference type="SMART" id="SM00181"/>
    </source>
</evidence>
<evidence type="ECO:0000313" key="5">
    <source>
        <dbReference type="RefSeq" id="XP_022307676.1"/>
    </source>
</evidence>
<dbReference type="AlphaFoldDB" id="A0A8B8BXV7"/>
<evidence type="ECO:0000313" key="4">
    <source>
        <dbReference type="Proteomes" id="UP000694844"/>
    </source>
</evidence>
<organism evidence="4 5">
    <name type="scientific">Crassostrea virginica</name>
    <name type="common">Eastern oyster</name>
    <dbReference type="NCBI Taxonomy" id="6565"/>
    <lineage>
        <taxon>Eukaryota</taxon>
        <taxon>Metazoa</taxon>
        <taxon>Spiralia</taxon>
        <taxon>Lophotrochozoa</taxon>
        <taxon>Mollusca</taxon>
        <taxon>Bivalvia</taxon>
        <taxon>Autobranchia</taxon>
        <taxon>Pteriomorphia</taxon>
        <taxon>Ostreida</taxon>
        <taxon>Ostreoidea</taxon>
        <taxon>Ostreidae</taxon>
        <taxon>Crassostrea</taxon>
    </lineage>
</organism>
<dbReference type="SMART" id="SM00181">
    <property type="entry name" value="EGF"/>
    <property type="match status" value="4"/>
</dbReference>
<accession>A0A8B8BXV7</accession>
<keyword evidence="2" id="KW-0732">Signal</keyword>
<dbReference type="InterPro" id="IPR000742">
    <property type="entry name" value="EGF"/>
</dbReference>
<dbReference type="Gene3D" id="2.60.120.260">
    <property type="entry name" value="Galactose-binding domain-like"/>
    <property type="match status" value="1"/>
</dbReference>
<keyword evidence="4" id="KW-1185">Reference proteome</keyword>
<dbReference type="InterPro" id="IPR009030">
    <property type="entry name" value="Growth_fac_rcpt_cys_sf"/>
</dbReference>
<sequence>MSAVCLYLGFISLVIGYENIALNKPAHQMYRYTRLSVALTEASNAVDGLKSNLSVWGEQCVISGEAKQTATWWVNLTNILSIHHVTIYYRTGNAPWGPSNGFTKRFLGFSLYVLNTTKKSEGSLCFKDTHFTLSTIPAVFNTTCPVHGQYVIYYNERLSGANYPDDYSQYAHNELSEVEVFGCKTPAYYGSNCDFPCPDPNCHLCHIEPGTCNGCKPGYQGHQCELDCPYGYFGQDCASNCSSTCTGCNNVNGSCDRGCHPGWMGDYCQQPCEDGRYGTECSKVCGTCFQLKNCHHINGSCMNGCDRGFDGMFCKKSCLHGYYGYDCNNTCNGACKGCDAVYGLCNDGCMPGWKGDYCQEECDKTYGPGCAETCGHCFDSKPCHHINGSCVNGCAPGFLGDTCMKACDNAYGLGCREPCGNRRRSPFNEAPVR</sequence>
<protein>
    <submittedName>
        <fullName evidence="5">Multiple epidermal growth factor-like domains protein 10</fullName>
    </submittedName>
</protein>
<dbReference type="Proteomes" id="UP000694844">
    <property type="component" value="Chromosome 9"/>
</dbReference>
<dbReference type="OrthoDB" id="10252017at2759"/>
<proteinExistence type="predicted"/>
<evidence type="ECO:0000256" key="1">
    <source>
        <dbReference type="ARBA" id="ARBA00022536"/>
    </source>
</evidence>
<feature type="chain" id="PRO_5034631858" evidence="2">
    <location>
        <begin position="17"/>
        <end position="433"/>
    </location>
</feature>
<dbReference type="PANTHER" id="PTHR24043:SF8">
    <property type="entry name" value="EGF-LIKE DOMAIN-CONTAINING PROTEIN"/>
    <property type="match status" value="1"/>
</dbReference>
<dbReference type="KEGG" id="cvn:111113678"/>
<dbReference type="RefSeq" id="XP_022307676.1">
    <property type="nucleotide sequence ID" value="XM_022451968.1"/>
</dbReference>
<dbReference type="InterPro" id="IPR008979">
    <property type="entry name" value="Galactose-bd-like_sf"/>
</dbReference>
<gene>
    <name evidence="5" type="primary">LOC111113678</name>
</gene>
<feature type="domain" description="EGF-like" evidence="3">
    <location>
        <begin position="280"/>
        <end position="315"/>
    </location>
</feature>
<evidence type="ECO:0000256" key="2">
    <source>
        <dbReference type="SAM" id="SignalP"/>
    </source>
</evidence>